<feature type="transmembrane region" description="Helical" evidence="2">
    <location>
        <begin position="151"/>
        <end position="175"/>
    </location>
</feature>
<protein>
    <submittedName>
        <fullName evidence="3">Uncharacterized protein</fullName>
    </submittedName>
</protein>
<feature type="region of interest" description="Disordered" evidence="1">
    <location>
        <begin position="1"/>
        <end position="23"/>
    </location>
</feature>
<keyword evidence="2" id="KW-0812">Transmembrane</keyword>
<proteinExistence type="predicted"/>
<gene>
    <name evidence="3" type="ORF">SAMEA4475696_00934</name>
</gene>
<reference evidence="3 4" key="1">
    <citation type="submission" date="2017-06" db="EMBL/GenBank/DDBJ databases">
        <authorList>
            <consortium name="Pathogen Informatics"/>
        </authorList>
    </citation>
    <scope>NUCLEOTIDE SEQUENCE [LARGE SCALE GENOMIC DNA]</scope>
    <source>
        <strain evidence="3 4">NCTC13039</strain>
    </source>
</reference>
<organism evidence="3 4">
    <name type="scientific">Dermatophilus congolensis</name>
    <dbReference type="NCBI Taxonomy" id="1863"/>
    <lineage>
        <taxon>Bacteria</taxon>
        <taxon>Bacillati</taxon>
        <taxon>Actinomycetota</taxon>
        <taxon>Actinomycetes</taxon>
        <taxon>Micrococcales</taxon>
        <taxon>Dermatophilaceae</taxon>
        <taxon>Dermatophilus</taxon>
    </lineage>
</organism>
<evidence type="ECO:0000256" key="2">
    <source>
        <dbReference type="SAM" id="Phobius"/>
    </source>
</evidence>
<dbReference type="KEGG" id="dco:SAMEA4475696_0934"/>
<dbReference type="AlphaFoldDB" id="A0A239VD48"/>
<feature type="transmembrane region" description="Helical" evidence="2">
    <location>
        <begin position="364"/>
        <end position="381"/>
    </location>
</feature>
<keyword evidence="2" id="KW-1133">Transmembrane helix</keyword>
<accession>A0A239VD48</accession>
<feature type="transmembrane region" description="Helical" evidence="2">
    <location>
        <begin position="294"/>
        <end position="318"/>
    </location>
</feature>
<evidence type="ECO:0000313" key="3">
    <source>
        <dbReference type="EMBL" id="SNV20161.1"/>
    </source>
</evidence>
<sequence>MNTPDDSTVPLPNSPATSRAARSRKVPWLIRRANLPNPQLNDPRTETQALREAISDIWRRIWAVAFGSLLIVSPLTALPYLLRSPGSAENALATWWDTEFQGNAFEGLEPSAVASGFAAIVVTLFVAHTMQGQVPPSPSENDMNTHIEAKARVIVLDILVSYVGATGAAFSWLLIQLPEDGKKAQSADFLIPLGSVLICSALTALTSRSTESLHLLQLMDKLQKANLNSAVQAYEKHIHNAERRGVIIDKTGLPIRESLKSWSHGFPISPTIYVALGWILFNLALGVVRGGFSLALIAVIIVLATIGCLLSLALLSIIIDGIVTQTIGGRLGIFTTRLFFISILFLIYLLTGIILFFLHPPVGLLMTTFAFLPLGGTWLSIPHPKFTESIGVALKRRGILFANMKPGRI</sequence>
<feature type="transmembrane region" description="Helical" evidence="2">
    <location>
        <begin position="112"/>
        <end position="130"/>
    </location>
</feature>
<dbReference type="EMBL" id="LT906453">
    <property type="protein sequence ID" value="SNV20161.1"/>
    <property type="molecule type" value="Genomic_DNA"/>
</dbReference>
<feature type="transmembrane region" description="Helical" evidence="2">
    <location>
        <begin position="338"/>
        <end position="358"/>
    </location>
</feature>
<dbReference type="Proteomes" id="UP000242637">
    <property type="component" value="Chromosome 1"/>
</dbReference>
<evidence type="ECO:0000256" key="1">
    <source>
        <dbReference type="SAM" id="MobiDB-lite"/>
    </source>
</evidence>
<keyword evidence="2" id="KW-0472">Membrane</keyword>
<feature type="transmembrane region" description="Helical" evidence="2">
    <location>
        <begin position="187"/>
        <end position="205"/>
    </location>
</feature>
<evidence type="ECO:0000313" key="4">
    <source>
        <dbReference type="Proteomes" id="UP000242637"/>
    </source>
</evidence>
<dbReference type="RefSeq" id="WP_028327110.1">
    <property type="nucleotide sequence ID" value="NZ_LT906453.1"/>
</dbReference>
<feature type="transmembrane region" description="Helical" evidence="2">
    <location>
        <begin position="61"/>
        <end position="82"/>
    </location>
</feature>
<dbReference type="GeneID" id="63459180"/>
<feature type="transmembrane region" description="Helical" evidence="2">
    <location>
        <begin position="266"/>
        <end position="288"/>
    </location>
</feature>
<feature type="compositionally biased region" description="Polar residues" evidence="1">
    <location>
        <begin position="1"/>
        <end position="17"/>
    </location>
</feature>
<name>A0A239VD48_9MICO</name>
<keyword evidence="4" id="KW-1185">Reference proteome</keyword>